<evidence type="ECO:0000313" key="3">
    <source>
        <dbReference type="Proteomes" id="UP000501427"/>
    </source>
</evidence>
<protein>
    <submittedName>
        <fullName evidence="2">Uncharacterized protein</fullName>
    </submittedName>
</protein>
<name>A0A6M4Y7W0_AERME</name>
<accession>A0A6M4Y7W0</accession>
<feature type="compositionally biased region" description="Basic and acidic residues" evidence="1">
    <location>
        <begin position="35"/>
        <end position="44"/>
    </location>
</feature>
<sequence>MIKKQANKNPSELAGSQGAKVFSTVANAKATQPDRQARRNDQPVDPRAVLAYTYLMTTSPPTDAANDDPQLAKLEQIEQAKEGEDGLSESIRSLLRKRDLLRGGGNHD</sequence>
<dbReference type="Proteomes" id="UP000501427">
    <property type="component" value="Chromosome"/>
</dbReference>
<gene>
    <name evidence="2" type="ORF">E4184_02915</name>
</gene>
<feature type="region of interest" description="Disordered" evidence="1">
    <location>
        <begin position="1"/>
        <end position="46"/>
    </location>
</feature>
<dbReference type="EMBL" id="CP038441">
    <property type="protein sequence ID" value="QJT20525.1"/>
    <property type="molecule type" value="Genomic_DNA"/>
</dbReference>
<organism evidence="2 3">
    <name type="scientific">Aeromonas media</name>
    <dbReference type="NCBI Taxonomy" id="651"/>
    <lineage>
        <taxon>Bacteria</taxon>
        <taxon>Pseudomonadati</taxon>
        <taxon>Pseudomonadota</taxon>
        <taxon>Gammaproteobacteria</taxon>
        <taxon>Aeromonadales</taxon>
        <taxon>Aeromonadaceae</taxon>
        <taxon>Aeromonas</taxon>
    </lineage>
</organism>
<feature type="compositionally biased region" description="Polar residues" evidence="1">
    <location>
        <begin position="24"/>
        <end position="34"/>
    </location>
</feature>
<reference evidence="2 3" key="1">
    <citation type="submission" date="2019-03" db="EMBL/GenBank/DDBJ databases">
        <title>Novel transposon Tn6433 accelerates the dissemination of tet(E) in Aeromonas from aerobic biofilm under oxytetracycline stress.</title>
        <authorList>
            <person name="Shi Y."/>
            <person name="Tian Z."/>
            <person name="Zhang Y."/>
            <person name="Zhang H."/>
            <person name="Yang M."/>
        </authorList>
    </citation>
    <scope>NUCLEOTIDE SEQUENCE [LARGE SCALE GENOMIC DNA]</scope>
    <source>
        <strain evidence="2 3">T0.1-19</strain>
    </source>
</reference>
<dbReference type="AlphaFoldDB" id="A0A6M4Y7W0"/>
<evidence type="ECO:0000256" key="1">
    <source>
        <dbReference type="SAM" id="MobiDB-lite"/>
    </source>
</evidence>
<proteinExistence type="predicted"/>
<evidence type="ECO:0000313" key="2">
    <source>
        <dbReference type="EMBL" id="QJT20525.1"/>
    </source>
</evidence>
<dbReference type="RefSeq" id="WP_171275382.1">
    <property type="nucleotide sequence ID" value="NZ_CAWPJG010000001.1"/>
</dbReference>